<evidence type="ECO:0000313" key="1">
    <source>
        <dbReference type="EMBL" id="KAI7986087.1"/>
    </source>
</evidence>
<proteinExistence type="predicted"/>
<sequence length="91" mass="10006">MRPLKSVVELPPPVMAPPPPESVVEVPPELPMLVVEFCLTAAFEIAIRSNQTPTQYYSITFHLTIVTVSQGLEISKEAWNGITDTSLVDNI</sequence>
<organism evidence="1 2">
    <name type="scientific">Camellia lanceoleosa</name>
    <dbReference type="NCBI Taxonomy" id="1840588"/>
    <lineage>
        <taxon>Eukaryota</taxon>
        <taxon>Viridiplantae</taxon>
        <taxon>Streptophyta</taxon>
        <taxon>Embryophyta</taxon>
        <taxon>Tracheophyta</taxon>
        <taxon>Spermatophyta</taxon>
        <taxon>Magnoliopsida</taxon>
        <taxon>eudicotyledons</taxon>
        <taxon>Gunneridae</taxon>
        <taxon>Pentapetalae</taxon>
        <taxon>asterids</taxon>
        <taxon>Ericales</taxon>
        <taxon>Theaceae</taxon>
        <taxon>Camellia</taxon>
    </lineage>
</organism>
<dbReference type="EMBL" id="CM045772">
    <property type="protein sequence ID" value="KAI7986087.1"/>
    <property type="molecule type" value="Genomic_DNA"/>
</dbReference>
<keyword evidence="2" id="KW-1185">Reference proteome</keyword>
<accession>A0ACC0FDB1</accession>
<name>A0ACC0FDB1_9ERIC</name>
<gene>
    <name evidence="1" type="ORF">LOK49_LG14G00368</name>
</gene>
<reference evidence="1 2" key="1">
    <citation type="journal article" date="2022" name="Plant J.">
        <title>Chromosome-level genome of Camellia lanceoleosa provides a valuable resource for understanding genome evolution and self-incompatibility.</title>
        <authorList>
            <person name="Gong W."/>
            <person name="Xiao S."/>
            <person name="Wang L."/>
            <person name="Liao Z."/>
            <person name="Chang Y."/>
            <person name="Mo W."/>
            <person name="Hu G."/>
            <person name="Li W."/>
            <person name="Zhao G."/>
            <person name="Zhu H."/>
            <person name="Hu X."/>
            <person name="Ji K."/>
            <person name="Xiang X."/>
            <person name="Song Q."/>
            <person name="Yuan D."/>
            <person name="Jin S."/>
            <person name="Zhang L."/>
        </authorList>
    </citation>
    <scope>NUCLEOTIDE SEQUENCE [LARGE SCALE GENOMIC DNA]</scope>
    <source>
        <strain evidence="1">SQ_2022a</strain>
    </source>
</reference>
<comment type="caution">
    <text evidence="1">The sequence shown here is derived from an EMBL/GenBank/DDBJ whole genome shotgun (WGS) entry which is preliminary data.</text>
</comment>
<evidence type="ECO:0000313" key="2">
    <source>
        <dbReference type="Proteomes" id="UP001060215"/>
    </source>
</evidence>
<dbReference type="Proteomes" id="UP001060215">
    <property type="component" value="Chromosome 15"/>
</dbReference>
<protein>
    <submittedName>
        <fullName evidence="1">Uncharacterized protein</fullName>
    </submittedName>
</protein>